<feature type="compositionally biased region" description="Basic and acidic residues" evidence="3">
    <location>
        <begin position="301"/>
        <end position="358"/>
    </location>
</feature>
<dbReference type="SMART" id="SM00015">
    <property type="entry name" value="IQ"/>
    <property type="match status" value="4"/>
</dbReference>
<evidence type="ECO:0000256" key="1">
    <source>
        <dbReference type="ARBA" id="ARBA00004496"/>
    </source>
</evidence>
<feature type="compositionally biased region" description="Basic and acidic residues" evidence="3">
    <location>
        <begin position="176"/>
        <end position="186"/>
    </location>
</feature>
<sequence length="443" mass="50830">DILHKDVMRKIIFLQRWFRAKIDRREFVRMREAATLIQRSWREFRKEKFYQAAVLIQSAWRGSKQKAEYQKTRMSITRIQALARGHSARKRYYSLKEEKRKREEEEAQRRKEEEEAAQRAKEAEEAARRAKEAEEAARRLREEEEAARLAREKEEAARRQKEEEERAARLLEAALEAERQAAEQQEKTPLQQPTAPGKQSDDVEILVLEPSKAPVDAEIESKDRAHVDVSVSKDQNHPEKVPQVEAGPHPEVKEHQKQEENGSSAHPREEGTHAKPTSPEIPTGQSQNRPPSLSKLPSSRSQEKRELRRQRGLEHNQRESERAASAGKDDTSFKSKTLESPGKADGKLKERSDSKELDQYTFVAWKGDKTKKDAKDVPPEPVRPSTLPLDIPASGPGRNGYTDPSIAAKEEANRKKEPLRSNTQPENLIVGPRSLEDRNIKTL</sequence>
<dbReference type="Pfam" id="PF00612">
    <property type="entry name" value="IQ"/>
    <property type="match status" value="3"/>
</dbReference>
<evidence type="ECO:0000256" key="2">
    <source>
        <dbReference type="ARBA" id="ARBA00022490"/>
    </source>
</evidence>
<feature type="compositionally biased region" description="Basic and acidic residues" evidence="3">
    <location>
        <begin position="408"/>
        <end position="419"/>
    </location>
</feature>
<feature type="non-terminal residue" evidence="4">
    <location>
        <position position="443"/>
    </location>
</feature>
<keyword evidence="2" id="KW-0963">Cytoplasm</keyword>
<dbReference type="InterPro" id="IPR046987">
    <property type="entry name" value="Myo9"/>
</dbReference>
<feature type="region of interest" description="Disordered" evidence="3">
    <location>
        <begin position="94"/>
        <end position="443"/>
    </location>
</feature>
<dbReference type="InterPro" id="IPR027417">
    <property type="entry name" value="P-loop_NTPase"/>
</dbReference>
<comment type="caution">
    <text evidence="4">The sequence shown here is derived from an EMBL/GenBank/DDBJ whole genome shotgun (WGS) entry which is preliminary data.</text>
</comment>
<feature type="compositionally biased region" description="Basic and acidic residues" evidence="3">
    <location>
        <begin position="366"/>
        <end position="378"/>
    </location>
</feature>
<feature type="compositionally biased region" description="Basic and acidic residues" evidence="3">
    <location>
        <begin position="234"/>
        <end position="273"/>
    </location>
</feature>
<evidence type="ECO:0000256" key="3">
    <source>
        <dbReference type="SAM" id="MobiDB-lite"/>
    </source>
</evidence>
<feature type="compositionally biased region" description="Low complexity" evidence="3">
    <location>
        <begin position="289"/>
        <end position="300"/>
    </location>
</feature>
<feature type="compositionally biased region" description="Basic and acidic residues" evidence="3">
    <location>
        <begin position="434"/>
        <end position="443"/>
    </location>
</feature>
<evidence type="ECO:0000313" key="5">
    <source>
        <dbReference type="Proteomes" id="UP001529510"/>
    </source>
</evidence>
<dbReference type="Proteomes" id="UP001529510">
    <property type="component" value="Unassembled WGS sequence"/>
</dbReference>
<dbReference type="PROSITE" id="PS50096">
    <property type="entry name" value="IQ"/>
    <property type="match status" value="2"/>
</dbReference>
<name>A0ABD0NKK3_CIRMR</name>
<dbReference type="AlphaFoldDB" id="A0ABD0NKK3"/>
<dbReference type="EMBL" id="JAMKFB020000022">
    <property type="protein sequence ID" value="KAL0161671.1"/>
    <property type="molecule type" value="Genomic_DNA"/>
</dbReference>
<accession>A0ABD0NKK3</accession>
<feature type="compositionally biased region" description="Basic and acidic residues" evidence="3">
    <location>
        <begin position="94"/>
        <end position="169"/>
    </location>
</feature>
<dbReference type="PANTHER" id="PTHR46184">
    <property type="entry name" value="UNCONVENTIONAL MYOSIN-IXB-LIKE PROTEIN"/>
    <property type="match status" value="1"/>
</dbReference>
<reference evidence="4 5" key="1">
    <citation type="submission" date="2024-05" db="EMBL/GenBank/DDBJ databases">
        <title>Genome sequencing and assembly of Indian major carp, Cirrhinus mrigala (Hamilton, 1822).</title>
        <authorList>
            <person name="Mohindra V."/>
            <person name="Chowdhury L.M."/>
            <person name="Lal K."/>
            <person name="Jena J.K."/>
        </authorList>
    </citation>
    <scope>NUCLEOTIDE SEQUENCE [LARGE SCALE GENOMIC DNA]</scope>
    <source>
        <strain evidence="4">CM1030</strain>
        <tissue evidence="4">Blood</tissue>
    </source>
</reference>
<dbReference type="GO" id="GO:0005737">
    <property type="term" value="C:cytoplasm"/>
    <property type="evidence" value="ECO:0007669"/>
    <property type="project" value="UniProtKB-SubCell"/>
</dbReference>
<organism evidence="4 5">
    <name type="scientific">Cirrhinus mrigala</name>
    <name type="common">Mrigala</name>
    <dbReference type="NCBI Taxonomy" id="683832"/>
    <lineage>
        <taxon>Eukaryota</taxon>
        <taxon>Metazoa</taxon>
        <taxon>Chordata</taxon>
        <taxon>Craniata</taxon>
        <taxon>Vertebrata</taxon>
        <taxon>Euteleostomi</taxon>
        <taxon>Actinopterygii</taxon>
        <taxon>Neopterygii</taxon>
        <taxon>Teleostei</taxon>
        <taxon>Ostariophysi</taxon>
        <taxon>Cypriniformes</taxon>
        <taxon>Cyprinidae</taxon>
        <taxon>Labeoninae</taxon>
        <taxon>Labeonini</taxon>
        <taxon>Cirrhinus</taxon>
    </lineage>
</organism>
<keyword evidence="5" id="KW-1185">Reference proteome</keyword>
<evidence type="ECO:0000313" key="4">
    <source>
        <dbReference type="EMBL" id="KAL0161671.1"/>
    </source>
</evidence>
<comment type="subcellular location">
    <subcellularLocation>
        <location evidence="1">Cytoplasm</location>
    </subcellularLocation>
</comment>
<gene>
    <name evidence="4" type="ORF">M9458_045396</name>
</gene>
<feature type="non-terminal residue" evidence="4">
    <location>
        <position position="1"/>
    </location>
</feature>
<dbReference type="SUPFAM" id="SSF52540">
    <property type="entry name" value="P-loop containing nucleoside triphosphate hydrolases"/>
    <property type="match status" value="1"/>
</dbReference>
<dbReference type="Gene3D" id="1.20.5.190">
    <property type="match status" value="2"/>
</dbReference>
<dbReference type="PANTHER" id="PTHR46184:SF2">
    <property type="entry name" value="UNCONVENTIONAL MYOSIN-IXB"/>
    <property type="match status" value="1"/>
</dbReference>
<protein>
    <submittedName>
        <fullName evidence="4">Uncharacterized protein</fullName>
    </submittedName>
</protein>
<proteinExistence type="predicted"/>
<dbReference type="InterPro" id="IPR000048">
    <property type="entry name" value="IQ_motif_EF-hand-BS"/>
</dbReference>